<dbReference type="PANTHER" id="PTHR46754">
    <property type="entry name" value="MKI67 FHA DOMAIN-INTERACTING NUCLEOLAR PHOSPHOPROTEIN"/>
    <property type="match status" value="1"/>
</dbReference>
<keyword evidence="3" id="KW-0539">Nucleus</keyword>
<evidence type="ECO:0000256" key="2">
    <source>
        <dbReference type="ARBA" id="ARBA00022884"/>
    </source>
</evidence>
<dbReference type="GO" id="GO:0005730">
    <property type="term" value="C:nucleolus"/>
    <property type="evidence" value="ECO:0007669"/>
    <property type="project" value="UniProtKB-SubCell"/>
</dbReference>
<feature type="compositionally biased region" description="Polar residues" evidence="5">
    <location>
        <begin position="172"/>
        <end position="191"/>
    </location>
</feature>
<evidence type="ECO:0000259" key="6">
    <source>
        <dbReference type="PROSITE" id="PS50102"/>
    </source>
</evidence>
<dbReference type="PROSITE" id="PS50102">
    <property type="entry name" value="RRM"/>
    <property type="match status" value="1"/>
</dbReference>
<dbReference type="SUPFAM" id="SSF54928">
    <property type="entry name" value="RNA-binding domain, RBD"/>
    <property type="match status" value="1"/>
</dbReference>
<dbReference type="Gene3D" id="3.30.70.330">
    <property type="match status" value="1"/>
</dbReference>
<protein>
    <recommendedName>
        <fullName evidence="6">RRM domain-containing protein</fullName>
    </recommendedName>
</protein>
<reference evidence="8" key="1">
    <citation type="submission" date="2024-02" db="UniProtKB">
        <authorList>
            <consortium name="WormBaseParasite"/>
        </authorList>
    </citation>
    <scope>IDENTIFICATION</scope>
</reference>
<evidence type="ECO:0000313" key="8">
    <source>
        <dbReference type="WBParaSite" id="MBELARI_LOCUS18671"/>
    </source>
</evidence>
<sequence length="330" mass="37030">MKVKKLEGAAAIRQTLQGKKHKAIHVLKLRSIPYGFFEKELFKYFKQFGNVLRVRVARSKKTGNHKGWAYVAFDDSDVAQIAAESMNGYLMFDKRVKAHVMKPEEIPEHMKKGPRLKEPPHRFGSAIKETKLQWKERTDDREAKLKKQRGKNLTKRLNKLKAMGIDYDLATNSNEQTQDLPQVVEQETSADSEVASKKKRSLDKQAQKSLDETILVEDDEKRISDAVAQVEDVANADKLTSIKKSPKPTAGTPIGSKKTPIVEATQHKTPVLLTPKAKTPKSTTPIAGRVRQRLTPARIAHQQKQETAGKEAATPKATKGKTPSRQGKQQ</sequence>
<dbReference type="AlphaFoldDB" id="A0AAF3EWU9"/>
<dbReference type="InterPro" id="IPR035979">
    <property type="entry name" value="RBD_domain_sf"/>
</dbReference>
<feature type="compositionally biased region" description="Polar residues" evidence="5">
    <location>
        <begin position="321"/>
        <end position="330"/>
    </location>
</feature>
<name>A0AAF3EWU9_9BILA</name>
<organism evidence="7 8">
    <name type="scientific">Mesorhabditis belari</name>
    <dbReference type="NCBI Taxonomy" id="2138241"/>
    <lineage>
        <taxon>Eukaryota</taxon>
        <taxon>Metazoa</taxon>
        <taxon>Ecdysozoa</taxon>
        <taxon>Nematoda</taxon>
        <taxon>Chromadorea</taxon>
        <taxon>Rhabditida</taxon>
        <taxon>Rhabditina</taxon>
        <taxon>Rhabditomorpha</taxon>
        <taxon>Rhabditoidea</taxon>
        <taxon>Rhabditidae</taxon>
        <taxon>Mesorhabditinae</taxon>
        <taxon>Mesorhabditis</taxon>
    </lineage>
</organism>
<keyword evidence="7" id="KW-1185">Reference proteome</keyword>
<feature type="domain" description="RRM" evidence="6">
    <location>
        <begin position="25"/>
        <end position="103"/>
    </location>
</feature>
<dbReference type="SMART" id="SM00360">
    <property type="entry name" value="RRM"/>
    <property type="match status" value="1"/>
</dbReference>
<feature type="region of interest" description="Disordered" evidence="5">
    <location>
        <begin position="172"/>
        <end position="207"/>
    </location>
</feature>
<evidence type="ECO:0000256" key="1">
    <source>
        <dbReference type="ARBA" id="ARBA00004604"/>
    </source>
</evidence>
<dbReference type="GO" id="GO:0003723">
    <property type="term" value="F:RNA binding"/>
    <property type="evidence" value="ECO:0007669"/>
    <property type="project" value="UniProtKB-UniRule"/>
</dbReference>
<proteinExistence type="predicted"/>
<dbReference type="Proteomes" id="UP000887575">
    <property type="component" value="Unassembled WGS sequence"/>
</dbReference>
<evidence type="ECO:0000256" key="5">
    <source>
        <dbReference type="SAM" id="MobiDB-lite"/>
    </source>
</evidence>
<evidence type="ECO:0000256" key="4">
    <source>
        <dbReference type="PROSITE-ProRule" id="PRU00176"/>
    </source>
</evidence>
<accession>A0AAF3EWU9</accession>
<feature type="region of interest" description="Disordered" evidence="5">
    <location>
        <begin position="236"/>
        <end position="330"/>
    </location>
</feature>
<dbReference type="InterPro" id="IPR012677">
    <property type="entry name" value="Nucleotide-bd_a/b_plait_sf"/>
</dbReference>
<evidence type="ECO:0000256" key="3">
    <source>
        <dbReference type="ARBA" id="ARBA00023242"/>
    </source>
</evidence>
<dbReference type="WBParaSite" id="MBELARI_LOCUS18671">
    <property type="protein sequence ID" value="MBELARI_LOCUS18671"/>
    <property type="gene ID" value="MBELARI_LOCUS18671"/>
</dbReference>
<dbReference type="Pfam" id="PF00076">
    <property type="entry name" value="RRM_1"/>
    <property type="match status" value="1"/>
</dbReference>
<keyword evidence="2 4" id="KW-0694">RNA-binding</keyword>
<dbReference type="CDD" id="cd12307">
    <property type="entry name" value="RRM_NIFK_like"/>
    <property type="match status" value="1"/>
</dbReference>
<evidence type="ECO:0000313" key="7">
    <source>
        <dbReference type="Proteomes" id="UP000887575"/>
    </source>
</evidence>
<comment type="subcellular location">
    <subcellularLocation>
        <location evidence="1">Nucleus</location>
        <location evidence="1">Nucleolus</location>
    </subcellularLocation>
</comment>
<feature type="compositionally biased region" description="Low complexity" evidence="5">
    <location>
        <begin position="274"/>
        <end position="285"/>
    </location>
</feature>
<dbReference type="InterPro" id="IPR000504">
    <property type="entry name" value="RRM_dom"/>
</dbReference>